<comment type="caution">
    <text evidence="1">The sequence shown here is derived from an EMBL/GenBank/DDBJ whole genome shotgun (WGS) entry which is preliminary data.</text>
</comment>
<evidence type="ECO:0000313" key="2">
    <source>
        <dbReference type="Proteomes" id="UP000031972"/>
    </source>
</evidence>
<keyword evidence="2" id="KW-1185">Reference proteome</keyword>
<proteinExistence type="predicted"/>
<dbReference type="Proteomes" id="UP000031972">
    <property type="component" value="Unassembled WGS sequence"/>
</dbReference>
<protein>
    <submittedName>
        <fullName evidence="1">Uncharacterized protein</fullName>
    </submittedName>
</protein>
<name>A0A0C2RLJ1_9BACL</name>
<dbReference type="PATRIC" id="fig|220754.4.peg.1006"/>
<dbReference type="RefSeq" id="WP_156969457.1">
    <property type="nucleotide sequence ID" value="NZ_JXRR01000008.1"/>
</dbReference>
<organism evidence="1 2">
    <name type="scientific">Jeotgalibacillus campisalis</name>
    <dbReference type="NCBI Taxonomy" id="220754"/>
    <lineage>
        <taxon>Bacteria</taxon>
        <taxon>Bacillati</taxon>
        <taxon>Bacillota</taxon>
        <taxon>Bacilli</taxon>
        <taxon>Bacillales</taxon>
        <taxon>Caryophanaceae</taxon>
        <taxon>Jeotgalibacillus</taxon>
    </lineage>
</organism>
<dbReference type="EMBL" id="JXRR01000008">
    <property type="protein sequence ID" value="KIL51105.1"/>
    <property type="molecule type" value="Genomic_DNA"/>
</dbReference>
<sequence>MYLLLTIILCAGAGLFLYAINPVLGIILAVGFTLACLLRVIDLLEDIHKELVLKPRE</sequence>
<gene>
    <name evidence="1" type="ORF">KR50_09860</name>
</gene>
<evidence type="ECO:0000313" key="1">
    <source>
        <dbReference type="EMBL" id="KIL51105.1"/>
    </source>
</evidence>
<accession>A0A0C2RLJ1</accession>
<reference evidence="1 2" key="1">
    <citation type="submission" date="2015-01" db="EMBL/GenBank/DDBJ databases">
        <title>Jeotgalibacillus campisalis genome sequencing.</title>
        <authorList>
            <person name="Goh K.M."/>
            <person name="Chan K.-G."/>
            <person name="Yaakop A.S."/>
            <person name="Ee R."/>
            <person name="Gan H.M."/>
            <person name="Chan C.S."/>
        </authorList>
    </citation>
    <scope>NUCLEOTIDE SEQUENCE [LARGE SCALE GENOMIC DNA]</scope>
    <source>
        <strain evidence="1 2">SF-57</strain>
    </source>
</reference>
<dbReference type="AlphaFoldDB" id="A0A0C2RLJ1"/>